<comment type="similarity">
    <text evidence="3 8">Belongs to the TGF-beta family.</text>
</comment>
<dbReference type="EMBL" id="VYXE01023811">
    <property type="protein sequence ID" value="NWT35181.1"/>
    <property type="molecule type" value="Genomic_DNA"/>
</dbReference>
<comment type="subunit">
    <text evidence="7">Homodimeric or heterodimeric through association with alpha and beta subunits, linked by one or more disulfide bonds. Inhibins are heterodimers of one alpha and one beta subunit. Activins are homo- or heterodimers of beta subunits only.</text>
</comment>
<sequence length="303" mass="32462">PPGMSLAVVLLLLSLPRVAAAKGGWCPACGVASLAPGAQRDALLALAKQSILAKLRLPGRPGAPRPPSRGSLLIALRAMLRDGADTPGMLRDGADTSGNLRDATPGMLRDGSAIPGTLRDGGGTGLQEYELLSFAEPGSSASHGLQLHFRFSQEVARSAEVQQATLYLFWPSPGPHPVTIRLLQPNPAGPNLTATSETRLEAPGPGWTTLDVAAAVQNLFTQDAPRLTVHLDLPEGWESPLPSQHGDSHRPFVVAKARSRSPHRVRRRGVDCGADSRMCCRREFFVDFKEIGWEDWIIQPEGY</sequence>
<dbReference type="PANTHER" id="PTHR11848">
    <property type="entry name" value="TGF-BETA FAMILY"/>
    <property type="match status" value="1"/>
</dbReference>
<keyword evidence="8" id="KW-0339">Growth factor</keyword>
<feature type="domain" description="TGF-beta family profile" evidence="11">
    <location>
        <begin position="264"/>
        <end position="303"/>
    </location>
</feature>
<dbReference type="PROSITE" id="PS51362">
    <property type="entry name" value="TGF_BETA_2"/>
    <property type="match status" value="1"/>
</dbReference>
<dbReference type="InterPro" id="IPR015615">
    <property type="entry name" value="TGF-beta-rel"/>
</dbReference>
<comment type="function">
    <text evidence="1">Inhibins and activins inhibit and activate, respectively, the secretion of follitropin by the pituitary gland. Inhibins/activins are involved in regulating a number of diverse functions such as hypothalamic and pituitary hormone secretion, gonadal hormone secretion, germ cell development and maturation, erythroid differentiation, insulin secretion, nerve cell survival, embryonic axial development or bone growth, depending on their subunit composition. Inhibins appear to oppose the functions of activins.</text>
</comment>
<keyword evidence="4" id="KW-0964">Secreted</keyword>
<dbReference type="Pfam" id="PF00019">
    <property type="entry name" value="TGF_beta"/>
    <property type="match status" value="1"/>
</dbReference>
<evidence type="ECO:0000256" key="9">
    <source>
        <dbReference type="SAM" id="MobiDB-lite"/>
    </source>
</evidence>
<evidence type="ECO:0000256" key="6">
    <source>
        <dbReference type="ARBA" id="ARBA00022729"/>
    </source>
</evidence>
<name>A0A7K5MX31_CARCD</name>
<dbReference type="GO" id="GO:0005179">
    <property type="term" value="F:hormone activity"/>
    <property type="evidence" value="ECO:0007669"/>
    <property type="project" value="UniProtKB-KW"/>
</dbReference>
<dbReference type="PANTHER" id="PTHR11848:SF130">
    <property type="entry name" value="INHIBIN BETA C CHAIN"/>
    <property type="match status" value="1"/>
</dbReference>
<feature type="non-terminal residue" evidence="12">
    <location>
        <position position="303"/>
    </location>
</feature>
<evidence type="ECO:0000259" key="11">
    <source>
        <dbReference type="PROSITE" id="PS51362"/>
    </source>
</evidence>
<feature type="signal peptide" evidence="10">
    <location>
        <begin position="1"/>
        <end position="21"/>
    </location>
</feature>
<dbReference type="GO" id="GO:0005125">
    <property type="term" value="F:cytokine activity"/>
    <property type="evidence" value="ECO:0007669"/>
    <property type="project" value="TreeGrafter"/>
</dbReference>
<evidence type="ECO:0000256" key="1">
    <source>
        <dbReference type="ARBA" id="ARBA00002588"/>
    </source>
</evidence>
<evidence type="ECO:0000256" key="2">
    <source>
        <dbReference type="ARBA" id="ARBA00004613"/>
    </source>
</evidence>
<feature type="chain" id="PRO_5029869318" evidence="10">
    <location>
        <begin position="22"/>
        <end position="303"/>
    </location>
</feature>
<gene>
    <name evidence="12" type="primary">Inhbc</name>
    <name evidence="12" type="ORF">CARCAR_R13128</name>
</gene>
<dbReference type="Proteomes" id="UP000583740">
    <property type="component" value="Unassembled WGS sequence"/>
</dbReference>
<evidence type="ECO:0000256" key="7">
    <source>
        <dbReference type="ARBA" id="ARBA00026046"/>
    </source>
</evidence>
<feature type="non-terminal residue" evidence="12">
    <location>
        <position position="1"/>
    </location>
</feature>
<dbReference type="InterPro" id="IPR029034">
    <property type="entry name" value="Cystine-knot_cytokine"/>
</dbReference>
<keyword evidence="13" id="KW-1185">Reference proteome</keyword>
<dbReference type="InterPro" id="IPR001318">
    <property type="entry name" value="Inhibin_betaC"/>
</dbReference>
<comment type="caution">
    <text evidence="12">The sequence shown here is derived from an EMBL/GenBank/DDBJ whole genome shotgun (WGS) entry which is preliminary data.</text>
</comment>
<dbReference type="Gene3D" id="2.10.90.10">
    <property type="entry name" value="Cystine-knot cytokines"/>
    <property type="match status" value="1"/>
</dbReference>
<reference evidence="12 13" key="1">
    <citation type="submission" date="2019-09" db="EMBL/GenBank/DDBJ databases">
        <title>Bird 10,000 Genomes (B10K) Project - Family phase.</title>
        <authorList>
            <person name="Zhang G."/>
        </authorList>
    </citation>
    <scope>NUCLEOTIDE SEQUENCE [LARGE SCALE GENOMIC DNA]</scope>
    <source>
        <strain evidence="12">B10K-DU-001-69</strain>
        <tissue evidence="12">Muscle</tissue>
    </source>
</reference>
<proteinExistence type="inferred from homology"/>
<evidence type="ECO:0000256" key="8">
    <source>
        <dbReference type="RuleBase" id="RU000354"/>
    </source>
</evidence>
<evidence type="ECO:0000256" key="4">
    <source>
        <dbReference type="ARBA" id="ARBA00022525"/>
    </source>
</evidence>
<dbReference type="SUPFAM" id="SSF57501">
    <property type="entry name" value="Cystine-knot cytokines"/>
    <property type="match status" value="1"/>
</dbReference>
<evidence type="ECO:0000313" key="12">
    <source>
        <dbReference type="EMBL" id="NWT35181.1"/>
    </source>
</evidence>
<evidence type="ECO:0000313" key="13">
    <source>
        <dbReference type="Proteomes" id="UP000583740"/>
    </source>
</evidence>
<dbReference type="AlphaFoldDB" id="A0A7K5MX31"/>
<evidence type="ECO:0000256" key="5">
    <source>
        <dbReference type="ARBA" id="ARBA00022702"/>
    </source>
</evidence>
<evidence type="ECO:0000256" key="10">
    <source>
        <dbReference type="SAM" id="SignalP"/>
    </source>
</evidence>
<organism evidence="12 13">
    <name type="scientific">Cardinalis cardinalis</name>
    <name type="common">Northern cardinal</name>
    <dbReference type="NCBI Taxonomy" id="98964"/>
    <lineage>
        <taxon>Eukaryota</taxon>
        <taxon>Metazoa</taxon>
        <taxon>Chordata</taxon>
        <taxon>Craniata</taxon>
        <taxon>Vertebrata</taxon>
        <taxon>Euteleostomi</taxon>
        <taxon>Archelosauria</taxon>
        <taxon>Archosauria</taxon>
        <taxon>Dinosauria</taxon>
        <taxon>Saurischia</taxon>
        <taxon>Theropoda</taxon>
        <taxon>Coelurosauria</taxon>
        <taxon>Aves</taxon>
        <taxon>Neognathae</taxon>
        <taxon>Neoaves</taxon>
        <taxon>Telluraves</taxon>
        <taxon>Australaves</taxon>
        <taxon>Passeriformes</taxon>
        <taxon>Cardinalidae</taxon>
        <taxon>Cardinalis</taxon>
    </lineage>
</organism>
<accession>A0A7K5MX31</accession>
<keyword evidence="6 10" id="KW-0732">Signal</keyword>
<evidence type="ECO:0000256" key="3">
    <source>
        <dbReference type="ARBA" id="ARBA00006656"/>
    </source>
</evidence>
<protein>
    <submittedName>
        <fullName evidence="12">INHBC protein</fullName>
    </submittedName>
</protein>
<dbReference type="InterPro" id="IPR001839">
    <property type="entry name" value="TGF-b_C"/>
</dbReference>
<feature type="region of interest" description="Disordered" evidence="9">
    <location>
        <begin position="85"/>
        <end position="120"/>
    </location>
</feature>
<dbReference type="GO" id="GO:0005615">
    <property type="term" value="C:extracellular space"/>
    <property type="evidence" value="ECO:0007669"/>
    <property type="project" value="TreeGrafter"/>
</dbReference>
<dbReference type="GO" id="GO:0008083">
    <property type="term" value="F:growth factor activity"/>
    <property type="evidence" value="ECO:0007669"/>
    <property type="project" value="UniProtKB-KW"/>
</dbReference>
<comment type="subcellular location">
    <subcellularLocation>
        <location evidence="2">Secreted</location>
    </subcellularLocation>
</comment>
<dbReference type="Gene3D" id="2.60.120.970">
    <property type="match status" value="1"/>
</dbReference>
<dbReference type="PRINTS" id="PR00672">
    <property type="entry name" value="INHIBINBC"/>
</dbReference>
<keyword evidence="5" id="KW-0372">Hormone</keyword>